<dbReference type="InterPro" id="IPR029058">
    <property type="entry name" value="AB_hydrolase_fold"/>
</dbReference>
<keyword evidence="8" id="KW-0206">Cytoskeleton</keyword>
<dbReference type="GO" id="GO:0005634">
    <property type="term" value="C:nucleus"/>
    <property type="evidence" value="ECO:0007669"/>
    <property type="project" value="UniProtKB-SubCell"/>
</dbReference>
<evidence type="ECO:0000256" key="4">
    <source>
        <dbReference type="ARBA" id="ARBA00022490"/>
    </source>
</evidence>
<feature type="region of interest" description="Disordered" evidence="13">
    <location>
        <begin position="565"/>
        <end position="589"/>
    </location>
</feature>
<evidence type="ECO:0000256" key="9">
    <source>
        <dbReference type="ARBA" id="ARBA00023242"/>
    </source>
</evidence>
<dbReference type="SUPFAM" id="SSF53474">
    <property type="entry name" value="alpha/beta-Hydrolases"/>
    <property type="match status" value="1"/>
</dbReference>
<evidence type="ECO:0000256" key="2">
    <source>
        <dbReference type="ARBA" id="ARBA00004173"/>
    </source>
</evidence>
<dbReference type="GO" id="GO:0045944">
    <property type="term" value="P:positive regulation of transcription by RNA polymerase II"/>
    <property type="evidence" value="ECO:0007669"/>
    <property type="project" value="TreeGrafter"/>
</dbReference>
<feature type="domain" description="KANL3/Tex30 alpha/beta hydrolase-like" evidence="14">
    <location>
        <begin position="335"/>
        <end position="456"/>
    </location>
</feature>
<dbReference type="Pfam" id="PF20408">
    <property type="entry name" value="Abhydrolase_11"/>
    <property type="match status" value="1"/>
</dbReference>
<dbReference type="Bgee" id="ENSAMXG00000003175">
    <property type="expression patterns" value="Expressed in testis and 14 other cell types or tissues"/>
</dbReference>
<organism evidence="16 17">
    <name type="scientific">Astyanax mexicanus</name>
    <name type="common">Blind cave fish</name>
    <name type="synonym">Astyanax fasciatus mexicanus</name>
    <dbReference type="NCBI Taxonomy" id="7994"/>
    <lineage>
        <taxon>Eukaryota</taxon>
        <taxon>Metazoa</taxon>
        <taxon>Chordata</taxon>
        <taxon>Craniata</taxon>
        <taxon>Vertebrata</taxon>
        <taxon>Euteleostomi</taxon>
        <taxon>Actinopterygii</taxon>
        <taxon>Neopterygii</taxon>
        <taxon>Teleostei</taxon>
        <taxon>Ostariophysi</taxon>
        <taxon>Characiformes</taxon>
        <taxon>Characoidei</taxon>
        <taxon>Acestrorhamphidae</taxon>
        <taxon>Acestrorhamphinae</taxon>
        <taxon>Astyanax</taxon>
    </lineage>
</organism>
<evidence type="ECO:0000256" key="6">
    <source>
        <dbReference type="ARBA" id="ARBA00022853"/>
    </source>
</evidence>
<feature type="compositionally biased region" description="Basic and acidic residues" evidence="13">
    <location>
        <begin position="482"/>
        <end position="507"/>
    </location>
</feature>
<evidence type="ECO:0000256" key="10">
    <source>
        <dbReference type="ARBA" id="ARBA00068104"/>
    </source>
</evidence>
<evidence type="ECO:0000259" key="14">
    <source>
        <dbReference type="Pfam" id="PF20408"/>
    </source>
</evidence>
<dbReference type="Pfam" id="PF23154">
    <property type="entry name" value="KANSL3_1st"/>
    <property type="match status" value="1"/>
</dbReference>
<keyword evidence="9" id="KW-0539">Nucleus</keyword>
<keyword evidence="5" id="KW-0493">Microtubule</keyword>
<evidence type="ECO:0000256" key="12">
    <source>
        <dbReference type="ARBA" id="ARBA00079519"/>
    </source>
</evidence>
<dbReference type="GO" id="GO:0006325">
    <property type="term" value="P:chromatin organization"/>
    <property type="evidence" value="ECO:0007669"/>
    <property type="project" value="UniProtKB-KW"/>
</dbReference>
<dbReference type="Ensembl" id="ENSAMXT00000034409.1">
    <property type="protein sequence ID" value="ENSAMXP00000046439.1"/>
    <property type="gene ID" value="ENSAMXG00000003175.2"/>
</dbReference>
<evidence type="ECO:0000256" key="3">
    <source>
        <dbReference type="ARBA" id="ARBA00004647"/>
    </source>
</evidence>
<reference evidence="17" key="1">
    <citation type="submission" date="2013-03" db="EMBL/GenBank/DDBJ databases">
        <authorList>
            <person name="Jeffery W."/>
            <person name="Warren W."/>
            <person name="Wilson R.K."/>
        </authorList>
    </citation>
    <scope>NUCLEOTIDE SEQUENCE</scope>
    <source>
        <strain evidence="17">female</strain>
    </source>
</reference>
<evidence type="ECO:0000256" key="7">
    <source>
        <dbReference type="ARBA" id="ARBA00023128"/>
    </source>
</evidence>
<feature type="compositionally biased region" description="Polar residues" evidence="13">
    <location>
        <begin position="565"/>
        <end position="575"/>
    </location>
</feature>
<feature type="region of interest" description="Disordered" evidence="13">
    <location>
        <begin position="595"/>
        <end position="614"/>
    </location>
</feature>
<name>A0A3B1JYI7_ASTMX</name>
<dbReference type="InterPro" id="IPR026555">
    <property type="entry name" value="NSL3/Tex30"/>
</dbReference>
<keyword evidence="4" id="KW-0963">Cytoplasm</keyword>
<dbReference type="GO" id="GO:0000922">
    <property type="term" value="C:spindle pole"/>
    <property type="evidence" value="ECO:0007669"/>
    <property type="project" value="UniProtKB-SubCell"/>
</dbReference>
<reference evidence="16" key="4">
    <citation type="submission" date="2025-09" db="UniProtKB">
        <authorList>
            <consortium name="Ensembl"/>
        </authorList>
    </citation>
    <scope>IDENTIFICATION</scope>
</reference>
<dbReference type="InterPro" id="IPR056519">
    <property type="entry name" value="KANSL3_1st"/>
</dbReference>
<dbReference type="Gene3D" id="3.40.50.1820">
    <property type="entry name" value="alpha/beta hydrolase"/>
    <property type="match status" value="1"/>
</dbReference>
<dbReference type="PANTHER" id="PTHR13136">
    <property type="entry name" value="TESTIS DEVELOPMENT PROTEIN PRTD"/>
    <property type="match status" value="1"/>
</dbReference>
<evidence type="ECO:0000256" key="1">
    <source>
        <dbReference type="ARBA" id="ARBA00004123"/>
    </source>
</evidence>
<evidence type="ECO:0000256" key="5">
    <source>
        <dbReference type="ARBA" id="ARBA00022701"/>
    </source>
</evidence>
<comment type="subcellular location">
    <subcellularLocation>
        <location evidence="3">Cytoplasm</location>
        <location evidence="3">Cytoskeleton</location>
        <location evidence="3">Spindle pole</location>
    </subcellularLocation>
    <subcellularLocation>
        <location evidence="2">Mitochondrion</location>
    </subcellularLocation>
    <subcellularLocation>
        <location evidence="1">Nucleus</location>
    </subcellularLocation>
</comment>
<dbReference type="Proteomes" id="UP000018467">
    <property type="component" value="Unassembled WGS sequence"/>
</dbReference>
<feature type="region of interest" description="Disordered" evidence="13">
    <location>
        <begin position="476"/>
        <end position="550"/>
    </location>
</feature>
<keyword evidence="7" id="KW-0496">Mitochondrion</keyword>
<feature type="compositionally biased region" description="Low complexity" evidence="13">
    <location>
        <begin position="526"/>
        <end position="543"/>
    </location>
</feature>
<feature type="region of interest" description="Disordered" evidence="13">
    <location>
        <begin position="708"/>
        <end position="727"/>
    </location>
</feature>
<evidence type="ECO:0000256" key="11">
    <source>
        <dbReference type="ARBA" id="ARBA00077273"/>
    </source>
</evidence>
<dbReference type="GeneTree" id="ENSGT00390000007636"/>
<dbReference type="GO" id="GO:0044545">
    <property type="term" value="C:NSL complex"/>
    <property type="evidence" value="ECO:0007669"/>
    <property type="project" value="TreeGrafter"/>
</dbReference>
<dbReference type="InterPro" id="IPR046879">
    <property type="entry name" value="KANL3/Tex30_Abhydrolase"/>
</dbReference>
<evidence type="ECO:0000313" key="17">
    <source>
        <dbReference type="Proteomes" id="UP000018467"/>
    </source>
</evidence>
<dbReference type="AlphaFoldDB" id="A0A3B1JYI7"/>
<dbReference type="FunFam" id="3.40.50.1820:FF:000032">
    <property type="entry name" value="KAT8 regulatory NSL complex subunit 3 isoform X2"/>
    <property type="match status" value="1"/>
</dbReference>
<dbReference type="GO" id="GO:0005874">
    <property type="term" value="C:microtubule"/>
    <property type="evidence" value="ECO:0007669"/>
    <property type="project" value="UniProtKB-KW"/>
</dbReference>
<feature type="domain" description="KANSL3 helical" evidence="15">
    <location>
        <begin position="101"/>
        <end position="235"/>
    </location>
</feature>
<evidence type="ECO:0000256" key="13">
    <source>
        <dbReference type="SAM" id="MobiDB-lite"/>
    </source>
</evidence>
<sequence>MYPGSGERDFQTSARRMGTSLLFQLSVHDRELDLVYLDHSYAKPWNAHPDASSARPTRMLFVTPRRQPESSLDLDLCIDVETVTPTPMPLYDNQKARSVMNECERHVLFARTVADGPPPPDDWEEHVNKTGWTMAQNKLFNKVLKALQAERLARLANECAGNEPVLRRIAVDKCAHKVRHALASVNWDTKLTQWLHSTMVESLSLTLLAAYLDVLQTLKSKVPSLIDRMLQSSSSKTGASGSEALSLLLKRPWDPAVGVLSQNKPSKLPGSPLILICPSAPTLPSVSTSRRMRFWQSQLSCLGKVIPINTHVGNGSNLGITQCLEHMVGTVRGKVIEVHSHLPHKPIILVGWNVGALIACHVSLMEYVTAVVCLGFPLQTVSGPRGDVDDPLLDMKTPVLFVVGQNALQCGMENMEEFREKIRADNSMVVVGGADDNLRISSSKMKTEGLTQTMVDRCIQDEIVDFLTGILTRVENPGHATGETRDLDTEKKKKPRRELPFDAERSRPSSPAIRVPISPSGSEDMSSVCSSPTASPSPKPKTTGLSPAQKSSLITATQLLKTHMQRSGTVLTHKQAQVPVSGEQADSLERDDLRLHMKRRQTPSPTPSKSSKRAKIKVTIVSHGETAGATGTSTCQEGKLKALFTKPLSCYCPERGVHTFLYPQLGLPRLYIFLILFVSALCIHAASSASSLLQGLSFSLQEINTKSPGLPSSTQAPGGKLQPHGQVLTSLSPAGGTLVRAVPVVSTGSGMTKTTAIHQLLTNGGLAKLANSLPGLAHVSNQSAGLKAPTTITVTLRGQPSRVPALSHAGAILPPHTAPENQVCISLPYTLMGSTHQLIIIYVIYDI</sequence>
<keyword evidence="6" id="KW-0156">Chromatin regulator</keyword>
<reference evidence="16" key="3">
    <citation type="submission" date="2025-08" db="UniProtKB">
        <authorList>
            <consortium name="Ensembl"/>
        </authorList>
    </citation>
    <scope>IDENTIFICATION</scope>
</reference>
<protein>
    <recommendedName>
        <fullName evidence="10">KAT8 regulatory NSL complex subunit 3</fullName>
    </recommendedName>
    <alternativeName>
        <fullName evidence="11">NSL complex protein NSL3</fullName>
    </alternativeName>
    <alternativeName>
        <fullName evidence="12">Non-specific lethal 3 homolog</fullName>
    </alternativeName>
</protein>
<evidence type="ECO:0000256" key="8">
    <source>
        <dbReference type="ARBA" id="ARBA00023212"/>
    </source>
</evidence>
<evidence type="ECO:0000313" key="16">
    <source>
        <dbReference type="Ensembl" id="ENSAMXP00000046439.1"/>
    </source>
</evidence>
<dbReference type="PANTHER" id="PTHR13136:SF16">
    <property type="entry name" value="KAT8 REGULATORY NSL COMPLEX SUBUNIT 3"/>
    <property type="match status" value="1"/>
</dbReference>
<evidence type="ECO:0000259" key="15">
    <source>
        <dbReference type="Pfam" id="PF23154"/>
    </source>
</evidence>
<proteinExistence type="predicted"/>
<dbReference type="GO" id="GO:0005739">
    <property type="term" value="C:mitochondrion"/>
    <property type="evidence" value="ECO:0007669"/>
    <property type="project" value="UniProtKB-SubCell"/>
</dbReference>
<keyword evidence="17" id="KW-1185">Reference proteome</keyword>
<accession>A0A3B1JYI7</accession>
<reference evidence="17" key="2">
    <citation type="journal article" date="2014" name="Nat. Commun.">
        <title>The cavefish genome reveals candidate genes for eye loss.</title>
        <authorList>
            <person name="McGaugh S.E."/>
            <person name="Gross J.B."/>
            <person name="Aken B."/>
            <person name="Blin M."/>
            <person name="Borowsky R."/>
            <person name="Chalopin D."/>
            <person name="Hinaux H."/>
            <person name="Jeffery W.R."/>
            <person name="Keene A."/>
            <person name="Ma L."/>
            <person name="Minx P."/>
            <person name="Murphy D."/>
            <person name="O'Quin K.E."/>
            <person name="Retaux S."/>
            <person name="Rohner N."/>
            <person name="Searle S.M."/>
            <person name="Stahl B.A."/>
            <person name="Tabin C."/>
            <person name="Volff J.N."/>
            <person name="Yoshizawa M."/>
            <person name="Warren W.C."/>
        </authorList>
    </citation>
    <scope>NUCLEOTIDE SEQUENCE [LARGE SCALE GENOMIC DNA]</scope>
    <source>
        <strain evidence="17">female</strain>
    </source>
</reference>